<evidence type="ECO:0000259" key="2">
    <source>
        <dbReference type="Pfam" id="PF24883"/>
    </source>
</evidence>
<dbReference type="Proteomes" id="UP000070700">
    <property type="component" value="Unassembled WGS sequence"/>
</dbReference>
<protein>
    <recommendedName>
        <fullName evidence="2">Nephrocystin 3-like N-terminal domain-containing protein</fullName>
    </recommendedName>
</protein>
<dbReference type="KEGG" id="psco:LY89DRAFT_149357"/>
<name>A0A194X222_MOLSC</name>
<dbReference type="Pfam" id="PF24883">
    <property type="entry name" value="NPHP3_N"/>
    <property type="match status" value="1"/>
</dbReference>
<proteinExistence type="predicted"/>
<organism evidence="3 4">
    <name type="scientific">Mollisia scopiformis</name>
    <name type="common">Conifer needle endophyte fungus</name>
    <name type="synonym">Phialocephala scopiformis</name>
    <dbReference type="NCBI Taxonomy" id="149040"/>
    <lineage>
        <taxon>Eukaryota</taxon>
        <taxon>Fungi</taxon>
        <taxon>Dikarya</taxon>
        <taxon>Ascomycota</taxon>
        <taxon>Pezizomycotina</taxon>
        <taxon>Leotiomycetes</taxon>
        <taxon>Helotiales</taxon>
        <taxon>Mollisiaceae</taxon>
        <taxon>Mollisia</taxon>
    </lineage>
</organism>
<feature type="domain" description="Nephrocystin 3-like N-terminal" evidence="2">
    <location>
        <begin position="448"/>
        <end position="632"/>
    </location>
</feature>
<accession>A0A194X222</accession>
<dbReference type="RefSeq" id="XP_018068247.1">
    <property type="nucleotide sequence ID" value="XM_018205386.1"/>
</dbReference>
<sequence length="697" mass="79504">MGEPSLLRTPTGLSDHLSDDKELKSFEQWRQGPGEQIHKALGAESHYDKQRMAFTVKKPYHDLKDVLDACKQAGQSFEFEVLDCTWGDVIGQMQKAQDVYKAKGDENHVRALFRHGHTMSNNVIPWLDMIPDQYGLSILHAGLTMIFHAVQQREANREKIFQAFKSIPEIIEKAQTTRQYYPKEESLHENATALYKMLLEEMPQLIKILLRKHNAFFLKRWANQIPGHEQAFIERSVGKVNKGYVDLKNCLDNIQHKKIAHTDQNMTENLRETKAIRQTAVSTHVRVADVSKDLTMVGANLEAHREESKLHLDEVENKVEESGMEVKNHITRTLNEVGEELQMAIEKKIDDRMDDVKRQYQISQHMAVETVDMNFATTIQTGIWYIVMERVYYQGYSQPQINRSPSPTYQKISTFDILEILKVPYDTANTDLRFVLRQSKSFKTDALGHGRWLMTTTRFKNWLGGGRSDILLVDGHGDSAKSGKTSPMSVFCSTFIASVIKLHTTIVLHFFCGQHVTFVDPLRGAHGLLRSLICQLLLYPNTQEPNLDSLSQQKLYNDLRAHELNALRHLFQQLVQQLPRGTLVFCIIDGISEYETKMNNSTENLQLVVDTLQSIVRDHGLGGPTFKVLMTSANRSTEIVKKIPPQDCISLRAGNVHSGLISEQAFFAEISKAKAALEAADPQFQRMPWTETHLLPE</sequence>
<reference evidence="3 4" key="1">
    <citation type="submission" date="2015-10" db="EMBL/GenBank/DDBJ databases">
        <title>Full genome of DAOMC 229536 Phialocephala scopiformis, a fungal endophyte of spruce producing the potent anti-insectan compound rugulosin.</title>
        <authorList>
            <consortium name="DOE Joint Genome Institute"/>
            <person name="Walker A.K."/>
            <person name="Frasz S.L."/>
            <person name="Seifert K.A."/>
            <person name="Miller J.D."/>
            <person name="Mondo S.J."/>
            <person name="Labutti K."/>
            <person name="Lipzen A."/>
            <person name="Dockter R."/>
            <person name="Kennedy M."/>
            <person name="Grigoriev I.V."/>
            <person name="Spatafora J.W."/>
        </authorList>
    </citation>
    <scope>NUCLEOTIDE SEQUENCE [LARGE SCALE GENOMIC DNA]</scope>
    <source>
        <strain evidence="3 4">CBS 120377</strain>
    </source>
</reference>
<keyword evidence="1" id="KW-0677">Repeat</keyword>
<gene>
    <name evidence="3" type="ORF">LY89DRAFT_149357</name>
</gene>
<keyword evidence="4" id="KW-1185">Reference proteome</keyword>
<evidence type="ECO:0000313" key="3">
    <source>
        <dbReference type="EMBL" id="KUJ13892.1"/>
    </source>
</evidence>
<evidence type="ECO:0000313" key="4">
    <source>
        <dbReference type="Proteomes" id="UP000070700"/>
    </source>
</evidence>
<dbReference type="GeneID" id="28815112"/>
<evidence type="ECO:0000256" key="1">
    <source>
        <dbReference type="ARBA" id="ARBA00022737"/>
    </source>
</evidence>
<dbReference type="InParanoid" id="A0A194X222"/>
<dbReference type="EMBL" id="KQ947421">
    <property type="protein sequence ID" value="KUJ13892.1"/>
    <property type="molecule type" value="Genomic_DNA"/>
</dbReference>
<dbReference type="PANTHER" id="PTHR40619:SF3">
    <property type="entry name" value="FUNGAL STAND N-TERMINAL GOODBYE DOMAIN-CONTAINING PROTEIN"/>
    <property type="match status" value="1"/>
</dbReference>
<dbReference type="OrthoDB" id="5419927at2759"/>
<dbReference type="PANTHER" id="PTHR40619">
    <property type="entry name" value="FUNGAL STAND N-TERMINAL GOODBYE DOMAIN-CONTAINING PROTEIN"/>
    <property type="match status" value="1"/>
</dbReference>
<dbReference type="InterPro" id="IPR056884">
    <property type="entry name" value="NPHP3-like_N"/>
</dbReference>
<dbReference type="AlphaFoldDB" id="A0A194X222"/>